<dbReference type="InterPro" id="IPR013783">
    <property type="entry name" value="Ig-like_fold"/>
</dbReference>
<reference evidence="2 3" key="1">
    <citation type="submission" date="2024-06" db="EMBL/GenBank/DDBJ databases">
        <title>The Natural Products Discovery Center: Release of the First 8490 Sequenced Strains for Exploring Actinobacteria Biosynthetic Diversity.</title>
        <authorList>
            <person name="Kalkreuter E."/>
            <person name="Kautsar S.A."/>
            <person name="Yang D."/>
            <person name="Bader C.D."/>
            <person name="Teijaro C.N."/>
            <person name="Fluegel L."/>
            <person name="Davis C.M."/>
            <person name="Simpson J.R."/>
            <person name="Lauterbach L."/>
            <person name="Steele A.D."/>
            <person name="Gui C."/>
            <person name="Meng S."/>
            <person name="Li G."/>
            <person name="Viehrig K."/>
            <person name="Ye F."/>
            <person name="Su P."/>
            <person name="Kiefer A.F."/>
            <person name="Nichols A."/>
            <person name="Cepeda A.J."/>
            <person name="Yan W."/>
            <person name="Fan B."/>
            <person name="Jiang Y."/>
            <person name="Adhikari A."/>
            <person name="Zheng C.-J."/>
            <person name="Schuster L."/>
            <person name="Cowan T.M."/>
            <person name="Smanski M.J."/>
            <person name="Chevrette M.G."/>
            <person name="De Carvalho L.P.S."/>
            <person name="Shen B."/>
        </authorList>
    </citation>
    <scope>NUCLEOTIDE SEQUENCE [LARGE SCALE GENOMIC DNA]</scope>
    <source>
        <strain evidence="2 3">NPDC033843</strain>
    </source>
</reference>
<feature type="signal peptide" evidence="1">
    <location>
        <begin position="1"/>
        <end position="25"/>
    </location>
</feature>
<evidence type="ECO:0000313" key="2">
    <source>
        <dbReference type="EMBL" id="MEU3782851.1"/>
    </source>
</evidence>
<dbReference type="Pfam" id="PF13483">
    <property type="entry name" value="Lactamase_B_3"/>
    <property type="match status" value="1"/>
</dbReference>
<sequence>MRGSRTSAAVLAAAQALTVSGVAQAAPGTHRSTHPYAVDLKTENKVDPIGIDERAPLLSWRSAGSPRTVYEIRAAPSADALREGRADVWRTGKVVSSASTGIPFSAALTARTMNGELHAVIHPDVPRITNVGYLVDDGRVFHPGDALTVPDQPVHTLLVPVMAPWSKISEVIDYVREVEPRSTIDVHDALINDLAHPVYSDRIGAFGGAQHLRLEPGQSTTL</sequence>
<accession>A0ABV2ZJW9</accession>
<dbReference type="EMBL" id="JBEZVE010000010">
    <property type="protein sequence ID" value="MEU3782851.1"/>
    <property type="molecule type" value="Genomic_DNA"/>
</dbReference>
<dbReference type="Pfam" id="PF25788">
    <property type="entry name" value="Ig_Rha78A_N"/>
    <property type="match status" value="1"/>
</dbReference>
<proteinExistence type="predicted"/>
<gene>
    <name evidence="2" type="ORF">AB0E89_20240</name>
</gene>
<keyword evidence="3" id="KW-1185">Reference proteome</keyword>
<name>A0ABV2ZJW9_9ACTN</name>
<dbReference type="Gene3D" id="2.60.40.10">
    <property type="entry name" value="Immunoglobulins"/>
    <property type="match status" value="1"/>
</dbReference>
<evidence type="ECO:0000256" key="1">
    <source>
        <dbReference type="SAM" id="SignalP"/>
    </source>
</evidence>
<evidence type="ECO:0000313" key="3">
    <source>
        <dbReference type="Proteomes" id="UP001550739"/>
    </source>
</evidence>
<dbReference type="RefSeq" id="WP_334574174.1">
    <property type="nucleotide sequence ID" value="NZ_JBEZVE010000010.1"/>
</dbReference>
<protein>
    <submittedName>
        <fullName evidence="2">Uncharacterized protein</fullName>
    </submittedName>
</protein>
<dbReference type="Proteomes" id="UP001550739">
    <property type="component" value="Unassembled WGS sequence"/>
</dbReference>
<feature type="chain" id="PRO_5046947457" evidence="1">
    <location>
        <begin position="26"/>
        <end position="222"/>
    </location>
</feature>
<comment type="caution">
    <text evidence="2">The sequence shown here is derived from an EMBL/GenBank/DDBJ whole genome shotgun (WGS) entry which is preliminary data.</text>
</comment>
<keyword evidence="1" id="KW-0732">Signal</keyword>
<organism evidence="2 3">
    <name type="scientific">Streptomyces sp. 900129855</name>
    <dbReference type="NCBI Taxonomy" id="3155129"/>
    <lineage>
        <taxon>Bacteria</taxon>
        <taxon>Bacillati</taxon>
        <taxon>Actinomycetota</taxon>
        <taxon>Actinomycetes</taxon>
        <taxon>Kitasatosporales</taxon>
        <taxon>Streptomycetaceae</taxon>
        <taxon>Streptomyces</taxon>
    </lineage>
</organism>